<keyword evidence="11" id="KW-1185">Reference proteome</keyword>
<dbReference type="CDD" id="cd00331">
    <property type="entry name" value="IGPS"/>
    <property type="match status" value="1"/>
</dbReference>
<keyword evidence="4 8" id="KW-0210">Decarboxylase</keyword>
<dbReference type="InterPro" id="IPR045186">
    <property type="entry name" value="Indole-3-glycerol_P_synth"/>
</dbReference>
<proteinExistence type="inferred from homology"/>
<feature type="domain" description="Indole-3-glycerol phosphate synthase" evidence="9">
    <location>
        <begin position="4"/>
        <end position="245"/>
    </location>
</feature>
<keyword evidence="5 8" id="KW-0822">Tryptophan biosynthesis</keyword>
<evidence type="ECO:0000256" key="6">
    <source>
        <dbReference type="ARBA" id="ARBA00023141"/>
    </source>
</evidence>
<dbReference type="EMBL" id="CP086654">
    <property type="protein sequence ID" value="UEX90412.1"/>
    <property type="molecule type" value="Genomic_DNA"/>
</dbReference>
<evidence type="ECO:0000256" key="2">
    <source>
        <dbReference type="ARBA" id="ARBA00004696"/>
    </source>
</evidence>
<dbReference type="RefSeq" id="WP_229292908.1">
    <property type="nucleotide sequence ID" value="NZ_CP086654.1"/>
</dbReference>
<dbReference type="PANTHER" id="PTHR22854:SF2">
    <property type="entry name" value="INDOLE-3-GLYCEROL-PHOSPHATE SYNTHASE"/>
    <property type="match status" value="1"/>
</dbReference>
<evidence type="ECO:0000256" key="1">
    <source>
        <dbReference type="ARBA" id="ARBA00001633"/>
    </source>
</evidence>
<dbReference type="GO" id="GO:0004425">
    <property type="term" value="F:indole-3-glycerol-phosphate synthase activity"/>
    <property type="evidence" value="ECO:0007669"/>
    <property type="project" value="UniProtKB-EC"/>
</dbReference>
<keyword evidence="6 8" id="KW-0057">Aromatic amino acid biosynthesis</keyword>
<evidence type="ECO:0000313" key="10">
    <source>
        <dbReference type="EMBL" id="UEX90412.1"/>
    </source>
</evidence>
<dbReference type="EC" id="4.1.1.48" evidence="8"/>
<dbReference type="InterPro" id="IPR011060">
    <property type="entry name" value="RibuloseP-bd_barrel"/>
</dbReference>
<evidence type="ECO:0000259" key="9">
    <source>
        <dbReference type="Pfam" id="PF00218"/>
    </source>
</evidence>
<keyword evidence="7 8" id="KW-0456">Lyase</keyword>
<evidence type="ECO:0000256" key="4">
    <source>
        <dbReference type="ARBA" id="ARBA00022793"/>
    </source>
</evidence>
<dbReference type="PANTHER" id="PTHR22854">
    <property type="entry name" value="TRYPTOPHAN BIOSYNTHESIS PROTEIN"/>
    <property type="match status" value="1"/>
</dbReference>
<keyword evidence="3 8" id="KW-0028">Amino-acid biosynthesis</keyword>
<accession>A0ABY3PDL1</accession>
<dbReference type="NCBIfam" id="NF001371">
    <property type="entry name" value="PRK00278.1-3"/>
    <property type="match status" value="1"/>
</dbReference>
<dbReference type="Proteomes" id="UP001197626">
    <property type="component" value="Chromosome"/>
</dbReference>
<gene>
    <name evidence="8 10" type="primary">trpC</name>
    <name evidence="10" type="ORF">LN051_01700</name>
</gene>
<reference evidence="10 11" key="1">
    <citation type="journal article" date="2022" name="Pathogens">
        <title>Staphylococcus ratti sp. nov. Isolated from a Lab Rat.</title>
        <authorList>
            <person name="Kovarovic V."/>
            <person name="Sedlacek I."/>
            <person name="Petras P."/>
            <person name="Kralova S."/>
            <person name="Maslanova I."/>
            <person name="Svec P."/>
            <person name="Neumann-Schaal M."/>
            <person name="Botka T."/>
            <person name="Gelbicova T."/>
            <person name="Stankova E."/>
            <person name="Doskar J."/>
            <person name="Pantucek R."/>
        </authorList>
    </citation>
    <scope>NUCLEOTIDE SEQUENCE [LARGE SCALE GENOMIC DNA]</scope>
    <source>
        <strain evidence="10 11">CCM 9025</strain>
    </source>
</reference>
<sequence length="263" mass="30059">MSILDEIVTYKKMLLETGYYEAKLKTLPHVDVHHKSTLVERLEQSRHVEVIAEIKSQSPTVRDIPERPLEHQIQAYCEGGAAAISILTDEQFFNGTFERLADLTQQTDLPVLCKDFMIDERQIDVAKRAGASIILLIVHILSDAQLKRLYRYAQQLNLEVLVEVHNERELERAQRLCPKIIGVNNRDLQHFVTKVEHTNKILKNKSNDIYYISESGIKTSTDVEKIVPSGIHGVLVGETLMKAEYPATLLQTFKRKRVGSRCI</sequence>
<name>A0ABY3PDL1_9STAP</name>
<evidence type="ECO:0000256" key="3">
    <source>
        <dbReference type="ARBA" id="ARBA00022605"/>
    </source>
</evidence>
<comment type="catalytic activity">
    <reaction evidence="1 8">
        <text>1-(2-carboxyphenylamino)-1-deoxy-D-ribulose 5-phosphate + H(+) = (1S,2R)-1-C-(indol-3-yl)glycerol 3-phosphate + CO2 + H2O</text>
        <dbReference type="Rhea" id="RHEA:23476"/>
        <dbReference type="ChEBI" id="CHEBI:15377"/>
        <dbReference type="ChEBI" id="CHEBI:15378"/>
        <dbReference type="ChEBI" id="CHEBI:16526"/>
        <dbReference type="ChEBI" id="CHEBI:58613"/>
        <dbReference type="ChEBI" id="CHEBI:58866"/>
        <dbReference type="EC" id="4.1.1.48"/>
    </reaction>
</comment>
<dbReference type="InterPro" id="IPR013785">
    <property type="entry name" value="Aldolase_TIM"/>
</dbReference>
<dbReference type="Gene3D" id="3.20.20.70">
    <property type="entry name" value="Aldolase class I"/>
    <property type="match status" value="1"/>
</dbReference>
<evidence type="ECO:0000256" key="8">
    <source>
        <dbReference type="HAMAP-Rule" id="MF_00134"/>
    </source>
</evidence>
<evidence type="ECO:0000256" key="7">
    <source>
        <dbReference type="ARBA" id="ARBA00023239"/>
    </source>
</evidence>
<dbReference type="SUPFAM" id="SSF51366">
    <property type="entry name" value="Ribulose-phoshate binding barrel"/>
    <property type="match status" value="1"/>
</dbReference>
<protein>
    <recommendedName>
        <fullName evidence="8">Indole-3-glycerol phosphate synthase</fullName>
        <shortName evidence="8">IGPS</shortName>
        <ecNumber evidence="8">4.1.1.48</ecNumber>
    </recommendedName>
</protein>
<organism evidence="10 11">
    <name type="scientific">Staphylococcus ratti</name>
    <dbReference type="NCBI Taxonomy" id="2892440"/>
    <lineage>
        <taxon>Bacteria</taxon>
        <taxon>Bacillati</taxon>
        <taxon>Bacillota</taxon>
        <taxon>Bacilli</taxon>
        <taxon>Bacillales</taxon>
        <taxon>Staphylococcaceae</taxon>
        <taxon>Staphylococcus</taxon>
    </lineage>
</organism>
<dbReference type="HAMAP" id="MF_00134_B">
    <property type="entry name" value="IGPS_B"/>
    <property type="match status" value="1"/>
</dbReference>
<comment type="pathway">
    <text evidence="2 8">Amino-acid biosynthesis; L-tryptophan biosynthesis; L-tryptophan from chorismate: step 4/5.</text>
</comment>
<dbReference type="Pfam" id="PF00218">
    <property type="entry name" value="IGPS"/>
    <property type="match status" value="1"/>
</dbReference>
<comment type="similarity">
    <text evidence="8">Belongs to the TrpC family.</text>
</comment>
<evidence type="ECO:0000313" key="11">
    <source>
        <dbReference type="Proteomes" id="UP001197626"/>
    </source>
</evidence>
<evidence type="ECO:0000256" key="5">
    <source>
        <dbReference type="ARBA" id="ARBA00022822"/>
    </source>
</evidence>
<dbReference type="InterPro" id="IPR013798">
    <property type="entry name" value="Indole-3-glycerol_P_synth_dom"/>
</dbReference>